<reference evidence="2 3" key="1">
    <citation type="submission" date="2016-06" db="EMBL/GenBank/DDBJ databases">
        <title>The Draft Genome Sequence and Annotation of the Desert Woodrat Neotoma lepida.</title>
        <authorList>
            <person name="Campbell M."/>
            <person name="Oakeson K.F."/>
            <person name="Yandell M."/>
            <person name="Halpert J.R."/>
            <person name="Dearing D."/>
        </authorList>
    </citation>
    <scope>NUCLEOTIDE SEQUENCE [LARGE SCALE GENOMIC DNA]</scope>
    <source>
        <strain evidence="2">417</strain>
        <tissue evidence="2">Liver</tissue>
    </source>
</reference>
<feature type="compositionally biased region" description="Polar residues" evidence="1">
    <location>
        <begin position="1"/>
        <end position="23"/>
    </location>
</feature>
<organism evidence="2 3">
    <name type="scientific">Neotoma lepida</name>
    <name type="common">Desert woodrat</name>
    <dbReference type="NCBI Taxonomy" id="56216"/>
    <lineage>
        <taxon>Eukaryota</taxon>
        <taxon>Metazoa</taxon>
        <taxon>Chordata</taxon>
        <taxon>Craniata</taxon>
        <taxon>Vertebrata</taxon>
        <taxon>Euteleostomi</taxon>
        <taxon>Mammalia</taxon>
        <taxon>Eutheria</taxon>
        <taxon>Euarchontoglires</taxon>
        <taxon>Glires</taxon>
        <taxon>Rodentia</taxon>
        <taxon>Myomorpha</taxon>
        <taxon>Muroidea</taxon>
        <taxon>Cricetidae</taxon>
        <taxon>Neotominae</taxon>
        <taxon>Neotoma</taxon>
    </lineage>
</organism>
<feature type="region of interest" description="Disordered" evidence="1">
    <location>
        <begin position="1"/>
        <end position="24"/>
    </location>
</feature>
<evidence type="ECO:0000313" key="2">
    <source>
        <dbReference type="EMBL" id="OBS70833.1"/>
    </source>
</evidence>
<comment type="caution">
    <text evidence="2">The sequence shown here is derived from an EMBL/GenBank/DDBJ whole genome shotgun (WGS) entry which is preliminary data.</text>
</comment>
<evidence type="ECO:0000256" key="1">
    <source>
        <dbReference type="SAM" id="MobiDB-lite"/>
    </source>
</evidence>
<evidence type="ECO:0000313" key="3">
    <source>
        <dbReference type="Proteomes" id="UP000092124"/>
    </source>
</evidence>
<feature type="region of interest" description="Disordered" evidence="1">
    <location>
        <begin position="39"/>
        <end position="69"/>
    </location>
</feature>
<feature type="compositionally biased region" description="Basic and acidic residues" evidence="1">
    <location>
        <begin position="39"/>
        <end position="59"/>
    </location>
</feature>
<name>A0A1A6GWY1_NEOLE</name>
<gene>
    <name evidence="2" type="ORF">A6R68_00620</name>
</gene>
<proteinExistence type="predicted"/>
<dbReference type="AlphaFoldDB" id="A0A1A6GWY1"/>
<feature type="compositionally biased region" description="Basic residues" evidence="1">
    <location>
        <begin position="60"/>
        <end position="69"/>
    </location>
</feature>
<dbReference type="Proteomes" id="UP000092124">
    <property type="component" value="Unassembled WGS sequence"/>
</dbReference>
<accession>A0A1A6GWY1</accession>
<sequence length="69" mass="7358">MTCTSGSASQWNPQRGGPSSKSGCSLLCTAESTETMLRRDGETAGQEELKKAYGGDVRGRGRRAHAKRV</sequence>
<protein>
    <submittedName>
        <fullName evidence="2">Uncharacterized protein</fullName>
    </submittedName>
</protein>
<keyword evidence="3" id="KW-1185">Reference proteome</keyword>
<dbReference type="EMBL" id="LZPO01066268">
    <property type="protein sequence ID" value="OBS70833.1"/>
    <property type="molecule type" value="Genomic_DNA"/>
</dbReference>